<comment type="similarity">
    <text evidence="1 2">Belongs to the enoyl-CoA hydratase/isomerase family.</text>
</comment>
<dbReference type="Pfam" id="PF00378">
    <property type="entry name" value="ECH_1"/>
    <property type="match status" value="1"/>
</dbReference>
<dbReference type="Gene3D" id="3.90.226.10">
    <property type="entry name" value="2-enoyl-CoA Hydratase, Chain A, domain 1"/>
    <property type="match status" value="1"/>
</dbReference>
<gene>
    <name evidence="3" type="ORF">GCM10010909_32840</name>
</gene>
<organism evidence="3 4">
    <name type="scientific">Acidocella aquatica</name>
    <dbReference type="NCBI Taxonomy" id="1922313"/>
    <lineage>
        <taxon>Bacteria</taxon>
        <taxon>Pseudomonadati</taxon>
        <taxon>Pseudomonadota</taxon>
        <taxon>Alphaproteobacteria</taxon>
        <taxon>Acetobacterales</taxon>
        <taxon>Acidocellaceae</taxon>
        <taxon>Acidocella</taxon>
    </lineage>
</organism>
<protein>
    <submittedName>
        <fullName evidence="3">3-hydroxybutyryl-CoA dehydratase</fullName>
    </submittedName>
</protein>
<sequence>MTKMDASPPVLRIKDRVAYITLNRPHHINRLEHGDLVELTKIFSGISMDREVRVVVLTGTGDVFSAGFDLNAIAAGDVGDPVSGPGGFGLVADALECLPQATIARLNGGVYGGATDLALACDFRIGVMEMEAAMPAARLGLHYYKGGIKRYASRLGLDNAKRMFLTAERIGARALLEMGYLTQLVTADRLDEAVAHLAQTLAANAPLAVQGMKLSLNEFARQEWDDDVFFSRAEIALKSDDLRKGVSALLQKRKPGF</sequence>
<proteinExistence type="inferred from homology"/>
<dbReference type="InterPro" id="IPR029045">
    <property type="entry name" value="ClpP/crotonase-like_dom_sf"/>
</dbReference>
<dbReference type="PANTHER" id="PTHR42964:SF1">
    <property type="entry name" value="POLYKETIDE BIOSYNTHESIS ENOYL-COA HYDRATASE PKSH-RELATED"/>
    <property type="match status" value="1"/>
</dbReference>
<dbReference type="CDD" id="cd06558">
    <property type="entry name" value="crotonase-like"/>
    <property type="match status" value="1"/>
</dbReference>
<accession>A0ABQ6AAL2</accession>
<dbReference type="PANTHER" id="PTHR42964">
    <property type="entry name" value="ENOYL-COA HYDRATASE"/>
    <property type="match status" value="1"/>
</dbReference>
<keyword evidence="4" id="KW-1185">Reference proteome</keyword>
<dbReference type="InterPro" id="IPR051683">
    <property type="entry name" value="Enoyl-CoA_Hydratase/Isomerase"/>
</dbReference>
<dbReference type="InterPro" id="IPR001753">
    <property type="entry name" value="Enoyl-CoA_hydra/iso"/>
</dbReference>
<dbReference type="SUPFAM" id="SSF52096">
    <property type="entry name" value="ClpP/crotonase"/>
    <property type="match status" value="1"/>
</dbReference>
<evidence type="ECO:0000256" key="2">
    <source>
        <dbReference type="RuleBase" id="RU003707"/>
    </source>
</evidence>
<evidence type="ECO:0000256" key="1">
    <source>
        <dbReference type="ARBA" id="ARBA00005254"/>
    </source>
</evidence>
<dbReference type="PROSITE" id="PS00166">
    <property type="entry name" value="ENOYL_COA_HYDRATASE"/>
    <property type="match status" value="1"/>
</dbReference>
<reference evidence="4" key="1">
    <citation type="journal article" date="2019" name="Int. J. Syst. Evol. Microbiol.">
        <title>The Global Catalogue of Microorganisms (GCM) 10K type strain sequencing project: providing services to taxonomists for standard genome sequencing and annotation.</title>
        <authorList>
            <consortium name="The Broad Institute Genomics Platform"/>
            <consortium name="The Broad Institute Genome Sequencing Center for Infectious Disease"/>
            <person name="Wu L."/>
            <person name="Ma J."/>
        </authorList>
    </citation>
    <scope>NUCLEOTIDE SEQUENCE [LARGE SCALE GENOMIC DNA]</scope>
    <source>
        <strain evidence="4">NBRC 112502</strain>
    </source>
</reference>
<evidence type="ECO:0000313" key="4">
    <source>
        <dbReference type="Proteomes" id="UP001156641"/>
    </source>
</evidence>
<comment type="caution">
    <text evidence="3">The sequence shown here is derived from an EMBL/GenBank/DDBJ whole genome shotgun (WGS) entry which is preliminary data.</text>
</comment>
<dbReference type="Proteomes" id="UP001156641">
    <property type="component" value="Unassembled WGS sequence"/>
</dbReference>
<dbReference type="InterPro" id="IPR018376">
    <property type="entry name" value="Enoyl-CoA_hyd/isom_CS"/>
</dbReference>
<dbReference type="RefSeq" id="WP_284259446.1">
    <property type="nucleotide sequence ID" value="NZ_BSOS01000090.1"/>
</dbReference>
<evidence type="ECO:0000313" key="3">
    <source>
        <dbReference type="EMBL" id="GLR68603.1"/>
    </source>
</evidence>
<dbReference type="EMBL" id="BSOS01000090">
    <property type="protein sequence ID" value="GLR68603.1"/>
    <property type="molecule type" value="Genomic_DNA"/>
</dbReference>
<name>A0ABQ6AAL2_9PROT</name>